<reference evidence="1" key="1">
    <citation type="submission" date="2021-05" db="EMBL/GenBank/DDBJ databases">
        <authorList>
            <person name="Scholz U."/>
            <person name="Mascher M."/>
            <person name="Fiebig A."/>
        </authorList>
    </citation>
    <scope>NUCLEOTIDE SEQUENCE [LARGE SCALE GENOMIC DNA]</scope>
</reference>
<accession>A0ACD6A177</accession>
<evidence type="ECO:0000313" key="1">
    <source>
        <dbReference type="EnsemblPlants" id="AVESA.00010b.r2.7CG0683360.1.CDS.1"/>
    </source>
</evidence>
<dbReference type="Proteomes" id="UP001732700">
    <property type="component" value="Chromosome 7C"/>
</dbReference>
<evidence type="ECO:0000313" key="2">
    <source>
        <dbReference type="Proteomes" id="UP001732700"/>
    </source>
</evidence>
<keyword evidence="2" id="KW-1185">Reference proteome</keyword>
<name>A0ACD6A177_AVESA</name>
<organism evidence="1 2">
    <name type="scientific">Avena sativa</name>
    <name type="common">Oat</name>
    <dbReference type="NCBI Taxonomy" id="4498"/>
    <lineage>
        <taxon>Eukaryota</taxon>
        <taxon>Viridiplantae</taxon>
        <taxon>Streptophyta</taxon>
        <taxon>Embryophyta</taxon>
        <taxon>Tracheophyta</taxon>
        <taxon>Spermatophyta</taxon>
        <taxon>Magnoliopsida</taxon>
        <taxon>Liliopsida</taxon>
        <taxon>Poales</taxon>
        <taxon>Poaceae</taxon>
        <taxon>BOP clade</taxon>
        <taxon>Pooideae</taxon>
        <taxon>Poodae</taxon>
        <taxon>Poeae</taxon>
        <taxon>Poeae Chloroplast Group 1 (Aveneae type)</taxon>
        <taxon>Aveninae</taxon>
        <taxon>Avena</taxon>
    </lineage>
</organism>
<proteinExistence type="predicted"/>
<reference evidence="1" key="2">
    <citation type="submission" date="2025-09" db="UniProtKB">
        <authorList>
            <consortium name="EnsemblPlants"/>
        </authorList>
    </citation>
    <scope>IDENTIFICATION</scope>
</reference>
<protein>
    <submittedName>
        <fullName evidence="1">Uncharacterized protein</fullName>
    </submittedName>
</protein>
<dbReference type="EnsemblPlants" id="AVESA.00010b.r2.7CG0683360.1">
    <property type="protein sequence ID" value="AVESA.00010b.r2.7CG0683360.1.CDS.1"/>
    <property type="gene ID" value="AVESA.00010b.r2.7CG0683360"/>
</dbReference>
<sequence length="146" mass="14711">MARAATAQIVVVAIVAAMLLSAPYAANAAISCGQVSSALSPCVAYARGGASPSAGCCSGVKSLASSAKSTADKRAACNCLKKLAGSISGIKAGNAASIPSKCGVSVPCYMLIQILQSIGQLLTSEARYGTVRIVEDLGFHRYINLL</sequence>